<dbReference type="SUPFAM" id="SSF53067">
    <property type="entry name" value="Actin-like ATPase domain"/>
    <property type="match status" value="2"/>
</dbReference>
<organism evidence="3 4">
    <name type="scientific">Penicillium brevicompactum</name>
    <dbReference type="NCBI Taxonomy" id="5074"/>
    <lineage>
        <taxon>Eukaryota</taxon>
        <taxon>Fungi</taxon>
        <taxon>Dikarya</taxon>
        <taxon>Ascomycota</taxon>
        <taxon>Pezizomycotina</taxon>
        <taxon>Eurotiomycetes</taxon>
        <taxon>Eurotiomycetidae</taxon>
        <taxon>Eurotiales</taxon>
        <taxon>Aspergillaceae</taxon>
        <taxon>Penicillium</taxon>
    </lineage>
</organism>
<reference evidence="3" key="2">
    <citation type="journal article" date="2023" name="IMA Fungus">
        <title>Comparative genomic study of the Penicillium genus elucidates a diverse pangenome and 15 lateral gene transfer events.</title>
        <authorList>
            <person name="Petersen C."/>
            <person name="Sorensen T."/>
            <person name="Nielsen M.R."/>
            <person name="Sondergaard T.E."/>
            <person name="Sorensen J.L."/>
            <person name="Fitzpatrick D.A."/>
            <person name="Frisvad J.C."/>
            <person name="Nielsen K.L."/>
        </authorList>
    </citation>
    <scope>NUCLEOTIDE SEQUENCE</scope>
    <source>
        <strain evidence="3">IBT 35673</strain>
    </source>
</reference>
<protein>
    <recommendedName>
        <fullName evidence="5">Actin-like ATPase domain-containing protein</fullName>
    </recommendedName>
</protein>
<dbReference type="InterPro" id="IPR013126">
    <property type="entry name" value="Hsp_70_fam"/>
</dbReference>
<sequence length="565" mass="63051">MGTTERPTLVVGVDFGTTFSGVAWGFKDRPDDVDLIQSWPGGGNATSQKVPTVFSYEDKGVRWGYQVDQSAYRGKKQQPIRGVKLLLDESQKYRYDPAKESEKTLKTLKRSPVEASGDYLGKIVAHARDILLRRFGTALEAMDLQYVLTVPAVWSDKAKDSTRQAAYAAGIDFAKLTLLSEPEAAAVYAIRTMEKDLATKGDCFVVCDAGGGTVDIITYRVKEVAPMRFEEVTEGTGAVCGSVMLDERFDALIRSVIEEKSGKKLPESTAAAAIKYWQDYIKPGYTGPLEEDEYDDPGYWVPVPGVVGIKEVELSQGHLYIDKSQVKDIFDPIVDQIQDLISEQRKKVEQLGEMTQAVILVGGLGASEYLFTRTQAACEGVQILQPTNAWSAVVRGAVHRGQEGNQIDGRIARASYGVKFELSWDSAKHSPGEAHWDSLEEEWRVSDQMSWFIKKQQSLSESIPIKLPFYRCVRVETADFKFEDTLYFCSEDQRPIKLNSSSVPLCTVKSDLTRVPRDLFEKKTNNKGESYYEVHYHMVLTPVSAGLLLSLEFNGMSYGSVRARY</sequence>
<evidence type="ECO:0008006" key="5">
    <source>
        <dbReference type="Google" id="ProtNLM"/>
    </source>
</evidence>
<reference evidence="3" key="1">
    <citation type="submission" date="2022-12" db="EMBL/GenBank/DDBJ databases">
        <authorList>
            <person name="Petersen C."/>
        </authorList>
    </citation>
    <scope>NUCLEOTIDE SEQUENCE</scope>
    <source>
        <strain evidence="3">IBT 35673</strain>
    </source>
</reference>
<gene>
    <name evidence="3" type="ORF">N7452_006680</name>
</gene>
<proteinExistence type="predicted"/>
<dbReference type="InterPro" id="IPR043129">
    <property type="entry name" value="ATPase_NBD"/>
</dbReference>
<accession>A0A9W9UGB9</accession>
<dbReference type="GO" id="GO:0005524">
    <property type="term" value="F:ATP binding"/>
    <property type="evidence" value="ECO:0007669"/>
    <property type="project" value="UniProtKB-KW"/>
</dbReference>
<keyword evidence="2" id="KW-0067">ATP-binding</keyword>
<dbReference type="PANTHER" id="PTHR14187">
    <property type="entry name" value="ALPHA KINASE/ELONGATION FACTOR 2 KINASE"/>
    <property type="match status" value="1"/>
</dbReference>
<dbReference type="PRINTS" id="PR00301">
    <property type="entry name" value="HEATSHOCK70"/>
</dbReference>
<comment type="caution">
    <text evidence="3">The sequence shown here is derived from an EMBL/GenBank/DDBJ whole genome shotgun (WGS) entry which is preliminary data.</text>
</comment>
<dbReference type="AlphaFoldDB" id="A0A9W9UGB9"/>
<name>A0A9W9UGB9_PENBR</name>
<keyword evidence="1" id="KW-0547">Nucleotide-binding</keyword>
<evidence type="ECO:0000256" key="1">
    <source>
        <dbReference type="ARBA" id="ARBA00022741"/>
    </source>
</evidence>
<dbReference type="EMBL" id="JAPZBQ010000003">
    <property type="protein sequence ID" value="KAJ5339952.1"/>
    <property type="molecule type" value="Genomic_DNA"/>
</dbReference>
<dbReference type="Pfam" id="PF00012">
    <property type="entry name" value="HSP70"/>
    <property type="match status" value="1"/>
</dbReference>
<evidence type="ECO:0000256" key="2">
    <source>
        <dbReference type="ARBA" id="ARBA00022840"/>
    </source>
</evidence>
<evidence type="ECO:0000313" key="3">
    <source>
        <dbReference type="EMBL" id="KAJ5339952.1"/>
    </source>
</evidence>
<dbReference type="CDD" id="cd10170">
    <property type="entry name" value="ASKHA_NBD_HSP70"/>
    <property type="match status" value="1"/>
</dbReference>
<dbReference type="Proteomes" id="UP001147695">
    <property type="component" value="Unassembled WGS sequence"/>
</dbReference>
<dbReference type="PANTHER" id="PTHR14187:SF82">
    <property type="entry name" value="FAMILY CHAPERONE, PUTATIVE (AFU_ORTHOLOGUE AFUA_7G08575)-RELATED"/>
    <property type="match status" value="1"/>
</dbReference>
<dbReference type="Gene3D" id="3.30.420.40">
    <property type="match status" value="1"/>
</dbReference>
<dbReference type="GO" id="GO:0140662">
    <property type="term" value="F:ATP-dependent protein folding chaperone"/>
    <property type="evidence" value="ECO:0007669"/>
    <property type="project" value="InterPro"/>
</dbReference>
<evidence type="ECO:0000313" key="4">
    <source>
        <dbReference type="Proteomes" id="UP001147695"/>
    </source>
</evidence>